<dbReference type="STRING" id="50429.A0A2B4RXE8"/>
<dbReference type="EMBL" id="LSMT01000261">
    <property type="protein sequence ID" value="PFX21836.1"/>
    <property type="molecule type" value="Genomic_DNA"/>
</dbReference>
<evidence type="ECO:0000259" key="4">
    <source>
        <dbReference type="PROSITE" id="PS51279"/>
    </source>
</evidence>
<sequence length="238" mass="27157">MSDTDHRAADSSEDEDYVPEQDSNEEHSGDEDNKKYKVKKSANKRSGQCELDDVDDGKGEEQEMSFKQQEEAVKKRKQEDMWATFKRDAGSVPSKSSKPSGSSDQKVSITRMYDFAGEAVVVTKTVDANSTEAKNIKKDEVKKTESHVKPAVRDLGSLGFKRKGGLTSVLGQISKKPKMSTLEKSKLDWETFKDQEGIHQELQNYNKDGYLEKQAFLQRTDERQFERERDMRQGKRKT</sequence>
<dbReference type="PROSITE" id="PS51279">
    <property type="entry name" value="BCNT_C"/>
    <property type="match status" value="1"/>
</dbReference>
<comment type="caution">
    <text evidence="5">The sequence shown here is derived from an EMBL/GenBank/DDBJ whole genome shotgun (WGS) entry which is preliminary data.</text>
</comment>
<feature type="compositionally biased region" description="Acidic residues" evidence="3">
    <location>
        <begin position="11"/>
        <end position="23"/>
    </location>
</feature>
<accession>A0A2B4RXE8</accession>
<dbReference type="Pfam" id="PF07572">
    <property type="entry name" value="BCNT"/>
    <property type="match status" value="1"/>
</dbReference>
<dbReference type="OrthoDB" id="445677at2759"/>
<evidence type="ECO:0000256" key="2">
    <source>
        <dbReference type="ARBA" id="ARBA00030244"/>
    </source>
</evidence>
<feature type="compositionally biased region" description="Basic and acidic residues" evidence="3">
    <location>
        <begin position="24"/>
        <end position="35"/>
    </location>
</feature>
<dbReference type="InterPro" id="IPR027124">
    <property type="entry name" value="Swc5/CFDP1/2"/>
</dbReference>
<organism evidence="5 6">
    <name type="scientific">Stylophora pistillata</name>
    <name type="common">Smooth cauliflower coral</name>
    <dbReference type="NCBI Taxonomy" id="50429"/>
    <lineage>
        <taxon>Eukaryota</taxon>
        <taxon>Metazoa</taxon>
        <taxon>Cnidaria</taxon>
        <taxon>Anthozoa</taxon>
        <taxon>Hexacorallia</taxon>
        <taxon>Scleractinia</taxon>
        <taxon>Astrocoeniina</taxon>
        <taxon>Pocilloporidae</taxon>
        <taxon>Stylophora</taxon>
    </lineage>
</organism>
<evidence type="ECO:0000256" key="1">
    <source>
        <dbReference type="ARBA" id="ARBA00019033"/>
    </source>
</evidence>
<evidence type="ECO:0000313" key="5">
    <source>
        <dbReference type="EMBL" id="PFX21836.1"/>
    </source>
</evidence>
<feature type="compositionally biased region" description="Basic and acidic residues" evidence="3">
    <location>
        <begin position="1"/>
        <end position="10"/>
    </location>
</feature>
<dbReference type="PANTHER" id="PTHR48407">
    <property type="entry name" value="CRANIOFACIAL DEVELOPMENT PROTEIN 1"/>
    <property type="match status" value="1"/>
</dbReference>
<feature type="compositionally biased region" description="Low complexity" evidence="3">
    <location>
        <begin position="90"/>
        <end position="106"/>
    </location>
</feature>
<dbReference type="Proteomes" id="UP000225706">
    <property type="component" value="Unassembled WGS sequence"/>
</dbReference>
<evidence type="ECO:0000313" key="6">
    <source>
        <dbReference type="Proteomes" id="UP000225706"/>
    </source>
</evidence>
<gene>
    <name evidence="5" type="primary">CFDP1</name>
    <name evidence="5" type="ORF">AWC38_SpisGene13677</name>
</gene>
<evidence type="ECO:0000256" key="3">
    <source>
        <dbReference type="SAM" id="MobiDB-lite"/>
    </source>
</evidence>
<reference evidence="6" key="1">
    <citation type="journal article" date="2017" name="bioRxiv">
        <title>Comparative analysis of the genomes of Stylophora pistillata and Acropora digitifera provides evidence for extensive differences between species of corals.</title>
        <authorList>
            <person name="Voolstra C.R."/>
            <person name="Li Y."/>
            <person name="Liew Y.J."/>
            <person name="Baumgarten S."/>
            <person name="Zoccola D."/>
            <person name="Flot J.-F."/>
            <person name="Tambutte S."/>
            <person name="Allemand D."/>
            <person name="Aranda M."/>
        </authorList>
    </citation>
    <scope>NUCLEOTIDE SEQUENCE [LARGE SCALE GENOMIC DNA]</scope>
</reference>
<dbReference type="InterPro" id="IPR011421">
    <property type="entry name" value="BCNT-C"/>
</dbReference>
<proteinExistence type="predicted"/>
<feature type="domain" description="BCNT-C" evidence="4">
    <location>
        <begin position="160"/>
        <end position="238"/>
    </location>
</feature>
<dbReference type="AlphaFoldDB" id="A0A2B4RXE8"/>
<name>A0A2B4RXE8_STYPI</name>
<feature type="compositionally biased region" description="Basic and acidic residues" evidence="3">
    <location>
        <begin position="68"/>
        <end position="89"/>
    </location>
</feature>
<dbReference type="PANTHER" id="PTHR48407:SF1">
    <property type="entry name" value="CRANIOFACIAL DEVELOPMENT PROTEIN 1"/>
    <property type="match status" value="1"/>
</dbReference>
<feature type="region of interest" description="Disordered" evidence="3">
    <location>
        <begin position="1"/>
        <end position="106"/>
    </location>
</feature>
<keyword evidence="6" id="KW-1185">Reference proteome</keyword>
<protein>
    <recommendedName>
        <fullName evidence="1">Craniofacial development protein 1</fullName>
    </recommendedName>
    <alternativeName>
        <fullName evidence="2">Bucentaur</fullName>
    </alternativeName>
</protein>
<dbReference type="GO" id="GO:0000812">
    <property type="term" value="C:Swr1 complex"/>
    <property type="evidence" value="ECO:0007669"/>
    <property type="project" value="TreeGrafter"/>
</dbReference>